<dbReference type="EMBL" id="PITJ01002535">
    <property type="protein sequence ID" value="TBT97052.1"/>
    <property type="molecule type" value="Genomic_DNA"/>
</dbReference>
<name>A0A4Q9KQW9_9MICR</name>
<sequence>MLGLGVGRTTHPLKLPCYETRYVNKPTGKRRLMSDILNEHQVIVVRLEETEFFEFAVEACSVA</sequence>
<evidence type="ECO:0000313" key="2">
    <source>
        <dbReference type="Proteomes" id="UP000292362"/>
    </source>
</evidence>
<gene>
    <name evidence="1" type="ORF">CWI37_2535p0010</name>
</gene>
<reference evidence="1 2" key="1">
    <citation type="submission" date="2017-12" db="EMBL/GenBank/DDBJ databases">
        <authorList>
            <person name="Pombert J.-F."/>
            <person name="Haag K.L."/>
            <person name="Ebert D."/>
        </authorList>
    </citation>
    <scope>NUCLEOTIDE SEQUENCE [LARGE SCALE GENOMIC DNA]</scope>
    <source>
        <strain evidence="1">FI-OER-3-3</strain>
    </source>
</reference>
<dbReference type="VEuPathDB" id="MicrosporidiaDB:CWI37_2535p0010"/>
<protein>
    <submittedName>
        <fullName evidence="1">Uncharacterized protein</fullName>
    </submittedName>
</protein>
<proteinExistence type="predicted"/>
<accession>A0A4Q9KQW9</accession>
<dbReference type="AlphaFoldDB" id="A0A4Q9KQW9"/>
<dbReference type="Proteomes" id="UP000292362">
    <property type="component" value="Unassembled WGS sequence"/>
</dbReference>
<evidence type="ECO:0000313" key="1">
    <source>
        <dbReference type="EMBL" id="TBT97052.1"/>
    </source>
</evidence>
<organism evidence="1 2">
    <name type="scientific">Hamiltosporidium tvaerminnensis</name>
    <dbReference type="NCBI Taxonomy" id="1176355"/>
    <lineage>
        <taxon>Eukaryota</taxon>
        <taxon>Fungi</taxon>
        <taxon>Fungi incertae sedis</taxon>
        <taxon>Microsporidia</taxon>
        <taxon>Dubosqiidae</taxon>
        <taxon>Hamiltosporidium</taxon>
    </lineage>
</organism>
<comment type="caution">
    <text evidence="1">The sequence shown here is derived from an EMBL/GenBank/DDBJ whole genome shotgun (WGS) entry which is preliminary data.</text>
</comment>